<dbReference type="EMBL" id="JAXOFX010000003">
    <property type="protein sequence ID" value="MDZ5471587.1"/>
    <property type="molecule type" value="Genomic_DNA"/>
</dbReference>
<gene>
    <name evidence="1" type="ORF">SM124_07480</name>
</gene>
<protein>
    <submittedName>
        <fullName evidence="1">Histidine phosphatase family protein</fullName>
    </submittedName>
</protein>
<dbReference type="InterPro" id="IPR013078">
    <property type="entry name" value="His_Pase_superF_clade-1"/>
</dbReference>
<dbReference type="SUPFAM" id="SSF53254">
    <property type="entry name" value="Phosphoglycerate mutase-like"/>
    <property type="match status" value="1"/>
</dbReference>
<dbReference type="Pfam" id="PF00300">
    <property type="entry name" value="His_Phos_1"/>
    <property type="match status" value="1"/>
</dbReference>
<sequence>MKIGLVRHFKVKKDYPKKFVTSAEMIKWFEEYNEADIETGIVELNDIIWDECYSSDLHRAEKTAQHIYSGEINRLSELREISIFPLTNRKVKLPFFIWALLVRTAWLMDHKSQMETKAHVKMRINQFLDQILPVNKNILIVSHGALMIFMGEELKKRGFQGPKIRNPKNGQLYLYEK</sequence>
<evidence type="ECO:0000313" key="1">
    <source>
        <dbReference type="EMBL" id="MDZ5471587.1"/>
    </source>
</evidence>
<evidence type="ECO:0000313" key="2">
    <source>
        <dbReference type="Proteomes" id="UP001290455"/>
    </source>
</evidence>
<proteinExistence type="predicted"/>
<reference evidence="1 2" key="1">
    <citation type="submission" date="2023-11" db="EMBL/GenBank/DDBJ databases">
        <title>Bacillus jintuensis, isolated from a mudflat on the Beibu Gulf coast.</title>
        <authorList>
            <person name="Li M."/>
        </authorList>
    </citation>
    <scope>NUCLEOTIDE SEQUENCE [LARGE SCALE GENOMIC DNA]</scope>
    <source>
        <strain evidence="1 2">31A1R</strain>
    </source>
</reference>
<dbReference type="RefSeq" id="WP_322445876.1">
    <property type="nucleotide sequence ID" value="NZ_JAXOFX010000003.1"/>
</dbReference>
<dbReference type="InterPro" id="IPR029033">
    <property type="entry name" value="His_PPase_superfam"/>
</dbReference>
<name>A0ABU5IWQ8_9BACI</name>
<keyword evidence="2" id="KW-1185">Reference proteome</keyword>
<dbReference type="Gene3D" id="3.40.50.1240">
    <property type="entry name" value="Phosphoglycerate mutase-like"/>
    <property type="match status" value="1"/>
</dbReference>
<accession>A0ABU5IWQ8</accession>
<dbReference type="Proteomes" id="UP001290455">
    <property type="component" value="Unassembled WGS sequence"/>
</dbReference>
<comment type="caution">
    <text evidence="1">The sequence shown here is derived from an EMBL/GenBank/DDBJ whole genome shotgun (WGS) entry which is preliminary data.</text>
</comment>
<organism evidence="1 2">
    <name type="scientific">Robertmurraya mangrovi</name>
    <dbReference type="NCBI Taxonomy" id="3098077"/>
    <lineage>
        <taxon>Bacteria</taxon>
        <taxon>Bacillati</taxon>
        <taxon>Bacillota</taxon>
        <taxon>Bacilli</taxon>
        <taxon>Bacillales</taxon>
        <taxon>Bacillaceae</taxon>
        <taxon>Robertmurraya</taxon>
    </lineage>
</organism>